<dbReference type="InterPro" id="IPR014284">
    <property type="entry name" value="RNA_pol_sigma-70_dom"/>
</dbReference>
<dbReference type="SUPFAM" id="SSF88946">
    <property type="entry name" value="Sigma2 domain of RNA polymerase sigma factors"/>
    <property type="match status" value="1"/>
</dbReference>
<sequence length="232" mass="27256">MRLRTGCSVSSRKNGTGRGGVMAICMALQERRPFDLKEGNMTKEDRGPMEDSKKFFEELYNEEFDEIVRYVRRMLTDSNAVEDVAQETFYEFYRKRKELVNHPNIHGWLRITAKNKVMKWEEKQRKYSLDFDFLLDNATLGNGSRVDDFKMVEAYSTVGEILSEEELELLRCYYEYGYTSQEMAKKLGITENCFKVRILRMKQKIRGSMLLPFLFSVCNLTFQLITSIGDKL</sequence>
<evidence type="ECO:0000313" key="8">
    <source>
        <dbReference type="EMBL" id="RGE56724.1"/>
    </source>
</evidence>
<dbReference type="PANTHER" id="PTHR43133">
    <property type="entry name" value="RNA POLYMERASE ECF-TYPE SIGMA FACTO"/>
    <property type="match status" value="1"/>
</dbReference>
<organism evidence="8 10">
    <name type="scientific">Eisenbergiella massiliensis</name>
    <dbReference type="NCBI Taxonomy" id="1720294"/>
    <lineage>
        <taxon>Bacteria</taxon>
        <taxon>Bacillati</taxon>
        <taxon>Bacillota</taxon>
        <taxon>Clostridia</taxon>
        <taxon>Lachnospirales</taxon>
        <taxon>Lachnospiraceae</taxon>
        <taxon>Eisenbergiella</taxon>
    </lineage>
</organism>
<dbReference type="InterPro" id="IPR036388">
    <property type="entry name" value="WH-like_DNA-bd_sf"/>
</dbReference>
<dbReference type="PANTHER" id="PTHR43133:SF8">
    <property type="entry name" value="RNA POLYMERASE SIGMA FACTOR HI_1459-RELATED"/>
    <property type="match status" value="1"/>
</dbReference>
<protein>
    <submittedName>
        <fullName evidence="8">RNA polymerase sigma factor</fullName>
    </submittedName>
</protein>
<dbReference type="InterPro" id="IPR007627">
    <property type="entry name" value="RNA_pol_sigma70_r2"/>
</dbReference>
<evidence type="ECO:0000256" key="1">
    <source>
        <dbReference type="ARBA" id="ARBA00010641"/>
    </source>
</evidence>
<feature type="transmembrane region" description="Helical" evidence="6">
    <location>
        <begin position="209"/>
        <end position="229"/>
    </location>
</feature>
<evidence type="ECO:0000256" key="6">
    <source>
        <dbReference type="SAM" id="Phobius"/>
    </source>
</evidence>
<gene>
    <name evidence="9" type="ORF">DWY69_05390</name>
    <name evidence="8" type="ORF">DXC51_22435</name>
</gene>
<proteinExistence type="inferred from homology"/>
<keyword evidence="6" id="KW-0812">Transmembrane</keyword>
<keyword evidence="6" id="KW-1133">Transmembrane helix</keyword>
<comment type="caution">
    <text evidence="8">The sequence shown here is derived from an EMBL/GenBank/DDBJ whole genome shotgun (WGS) entry which is preliminary data.</text>
</comment>
<dbReference type="SUPFAM" id="SSF88659">
    <property type="entry name" value="Sigma3 and sigma4 domains of RNA polymerase sigma factors"/>
    <property type="match status" value="1"/>
</dbReference>
<dbReference type="AlphaFoldDB" id="A0A3E3HY03"/>
<dbReference type="Gene3D" id="1.10.1740.10">
    <property type="match status" value="1"/>
</dbReference>
<dbReference type="Proteomes" id="UP000260812">
    <property type="component" value="Unassembled WGS sequence"/>
</dbReference>
<keyword evidence="6" id="KW-0472">Membrane</keyword>
<dbReference type="InterPro" id="IPR013324">
    <property type="entry name" value="RNA_pol_sigma_r3/r4-like"/>
</dbReference>
<keyword evidence="4" id="KW-0238">DNA-binding</keyword>
<feature type="domain" description="RNA polymerase sigma-70 region 2" evidence="7">
    <location>
        <begin position="59"/>
        <end position="124"/>
    </location>
</feature>
<dbReference type="InterPro" id="IPR013325">
    <property type="entry name" value="RNA_pol_sigma_r2"/>
</dbReference>
<dbReference type="OrthoDB" id="2058874at2"/>
<accession>A0A3E3HY03</accession>
<dbReference type="Proteomes" id="UP000261166">
    <property type="component" value="Unassembled WGS sequence"/>
</dbReference>
<evidence type="ECO:0000256" key="4">
    <source>
        <dbReference type="ARBA" id="ARBA00023125"/>
    </source>
</evidence>
<dbReference type="EMBL" id="QVLU01000003">
    <property type="protein sequence ID" value="RGE73606.1"/>
    <property type="molecule type" value="Genomic_DNA"/>
</dbReference>
<dbReference type="InterPro" id="IPR039425">
    <property type="entry name" value="RNA_pol_sigma-70-like"/>
</dbReference>
<evidence type="ECO:0000313" key="10">
    <source>
        <dbReference type="Proteomes" id="UP000260812"/>
    </source>
</evidence>
<comment type="similarity">
    <text evidence="1">Belongs to the sigma-70 factor family. ECF subfamily.</text>
</comment>
<keyword evidence="3" id="KW-0731">Sigma factor</keyword>
<reference evidence="8 11" key="1">
    <citation type="submission" date="2018-08" db="EMBL/GenBank/DDBJ databases">
        <title>A genome reference for cultivated species of the human gut microbiota.</title>
        <authorList>
            <person name="Zou Y."/>
            <person name="Xue W."/>
            <person name="Luo G."/>
        </authorList>
    </citation>
    <scope>NUCLEOTIDE SEQUENCE [LARGE SCALE GENOMIC DNA]</scope>
    <source>
        <strain evidence="9 11">AF26-4BH</strain>
        <strain evidence="8">TF05-5AC</strain>
    </source>
</reference>
<evidence type="ECO:0000256" key="5">
    <source>
        <dbReference type="ARBA" id="ARBA00023163"/>
    </source>
</evidence>
<dbReference type="EMBL" id="QVLV01000021">
    <property type="protein sequence ID" value="RGE56724.1"/>
    <property type="molecule type" value="Genomic_DNA"/>
</dbReference>
<evidence type="ECO:0000256" key="3">
    <source>
        <dbReference type="ARBA" id="ARBA00023082"/>
    </source>
</evidence>
<evidence type="ECO:0000313" key="11">
    <source>
        <dbReference type="Proteomes" id="UP000261166"/>
    </source>
</evidence>
<dbReference type="GO" id="GO:0003677">
    <property type="term" value="F:DNA binding"/>
    <property type="evidence" value="ECO:0007669"/>
    <property type="project" value="UniProtKB-KW"/>
</dbReference>
<keyword evidence="5" id="KW-0804">Transcription</keyword>
<evidence type="ECO:0000259" key="7">
    <source>
        <dbReference type="Pfam" id="PF04542"/>
    </source>
</evidence>
<evidence type="ECO:0000256" key="2">
    <source>
        <dbReference type="ARBA" id="ARBA00023015"/>
    </source>
</evidence>
<dbReference type="Pfam" id="PF04542">
    <property type="entry name" value="Sigma70_r2"/>
    <property type="match status" value="1"/>
</dbReference>
<keyword evidence="2" id="KW-0805">Transcription regulation</keyword>
<dbReference type="Gene3D" id="1.10.10.10">
    <property type="entry name" value="Winged helix-like DNA-binding domain superfamily/Winged helix DNA-binding domain"/>
    <property type="match status" value="1"/>
</dbReference>
<dbReference type="GO" id="GO:0016987">
    <property type="term" value="F:sigma factor activity"/>
    <property type="evidence" value="ECO:0007669"/>
    <property type="project" value="UniProtKB-KW"/>
</dbReference>
<dbReference type="NCBIfam" id="TIGR02937">
    <property type="entry name" value="sigma70-ECF"/>
    <property type="match status" value="1"/>
</dbReference>
<keyword evidence="10" id="KW-1185">Reference proteome</keyword>
<evidence type="ECO:0000313" key="9">
    <source>
        <dbReference type="EMBL" id="RGE73606.1"/>
    </source>
</evidence>
<dbReference type="GO" id="GO:0006352">
    <property type="term" value="P:DNA-templated transcription initiation"/>
    <property type="evidence" value="ECO:0007669"/>
    <property type="project" value="InterPro"/>
</dbReference>
<name>A0A3E3HY03_9FIRM</name>